<gene>
    <name evidence="1" type="ORF">phiKDA1_24</name>
</gene>
<name>A0A0A6Z5B4_9CAUD</name>
<evidence type="ECO:0000313" key="1">
    <source>
        <dbReference type="EMBL" id="AFE86117.1"/>
    </source>
</evidence>
<accession>A0A0A6Z5B4</accession>
<reference evidence="1 2" key="1">
    <citation type="submission" date="2011-12" db="EMBL/GenBank/DDBJ databases">
        <title>Genome of multiresistant Enterobacter cloacae podovirus phiKDA1 - a new EPS depolymerase producing member of phiKMV supergroup.</title>
        <authorList>
            <person name="Dabrowski K."/>
            <person name="Hejnowicz M.S."/>
            <person name="Gajewska J."/>
            <person name="Lobocka M.B."/>
        </authorList>
    </citation>
    <scope>NUCLEOTIDE SEQUENCE [LARGE SCALE GENOMIC DNA]</scope>
</reference>
<organism evidence="1 2">
    <name type="scientific">Enterobacter phage phiKDA1</name>
    <dbReference type="NCBI Taxonomy" id="1147139"/>
    <lineage>
        <taxon>Viruses</taxon>
        <taxon>Duplodnaviria</taxon>
        <taxon>Heunggongvirae</taxon>
        <taxon>Uroviricota</taxon>
        <taxon>Caudoviricetes</taxon>
        <taxon>Autographivirales</taxon>
        <taxon>Autoscriptoviridae</taxon>
        <taxon>Slopekvirinae</taxon>
        <taxon>Koutsourovirus</taxon>
        <taxon>Koutsourovirus Pec</taxon>
        <taxon>Koutsourovirus KDA1</taxon>
    </lineage>
</organism>
<sequence length="73" mass="8620">MGSIIEILNHDSLVGAGYTKHEVRYYMDHYPVGSQHEVLEYHQETGEVEVRYSPYALRSEWHTFFPGEYKLVE</sequence>
<dbReference type="EMBL" id="JQ267518">
    <property type="protein sequence ID" value="AFE86117.1"/>
    <property type="molecule type" value="Genomic_DNA"/>
</dbReference>
<keyword evidence="2" id="KW-1185">Reference proteome</keyword>
<protein>
    <submittedName>
        <fullName evidence="1">Uncharacterized protein</fullName>
    </submittedName>
</protein>
<proteinExistence type="predicted"/>
<evidence type="ECO:0000313" key="2">
    <source>
        <dbReference type="Proteomes" id="UP000030740"/>
    </source>
</evidence>
<dbReference type="Proteomes" id="UP000030740">
    <property type="component" value="Segment"/>
</dbReference>